<dbReference type="EMBL" id="CAUJNA010003424">
    <property type="protein sequence ID" value="CAJ1401633.1"/>
    <property type="molecule type" value="Genomic_DNA"/>
</dbReference>
<evidence type="ECO:0000256" key="3">
    <source>
        <dbReference type="SAM" id="Coils"/>
    </source>
</evidence>
<feature type="binding site" evidence="2">
    <location>
        <position position="99"/>
    </location>
    <ligand>
        <name>substrate</name>
    </ligand>
</feature>
<dbReference type="InterPro" id="IPR013078">
    <property type="entry name" value="His_Pase_superF_clade-1"/>
</dbReference>
<feature type="active site" description="Tele-phosphohistidine intermediate" evidence="1">
    <location>
        <position position="43"/>
    </location>
</feature>
<proteinExistence type="predicted"/>
<comment type="caution">
    <text evidence="4">The sequence shown here is derived from an EMBL/GenBank/DDBJ whole genome shotgun (WGS) entry which is preliminary data.</text>
</comment>
<dbReference type="Pfam" id="PF00300">
    <property type="entry name" value="His_Phos_1"/>
    <property type="match status" value="1"/>
</dbReference>
<dbReference type="PROSITE" id="PS00175">
    <property type="entry name" value="PG_MUTASE"/>
    <property type="match status" value="1"/>
</dbReference>
<keyword evidence="5" id="KW-1185">Reference proteome</keyword>
<keyword evidence="3" id="KW-0175">Coiled coil</keyword>
<protein>
    <submittedName>
        <fullName evidence="4">Uncharacterized protein</fullName>
    </submittedName>
</protein>
<evidence type="ECO:0000256" key="1">
    <source>
        <dbReference type="PIRSR" id="PIRSR613078-1"/>
    </source>
</evidence>
<dbReference type="CDD" id="cd07067">
    <property type="entry name" value="HP_PGM_like"/>
    <property type="match status" value="1"/>
</dbReference>
<organism evidence="4 5">
    <name type="scientific">Effrenium voratum</name>
    <dbReference type="NCBI Taxonomy" id="2562239"/>
    <lineage>
        <taxon>Eukaryota</taxon>
        <taxon>Sar</taxon>
        <taxon>Alveolata</taxon>
        <taxon>Dinophyceae</taxon>
        <taxon>Suessiales</taxon>
        <taxon>Symbiodiniaceae</taxon>
        <taxon>Effrenium</taxon>
    </lineage>
</organism>
<reference evidence="4" key="1">
    <citation type="submission" date="2023-08" db="EMBL/GenBank/DDBJ databases">
        <authorList>
            <person name="Chen Y."/>
            <person name="Shah S."/>
            <person name="Dougan E. K."/>
            <person name="Thang M."/>
            <person name="Chan C."/>
        </authorList>
    </citation>
    <scope>NUCLEOTIDE SEQUENCE</scope>
</reference>
<dbReference type="Proteomes" id="UP001178507">
    <property type="component" value="Unassembled WGS sequence"/>
</dbReference>
<evidence type="ECO:0000313" key="5">
    <source>
        <dbReference type="Proteomes" id="UP001178507"/>
    </source>
</evidence>
<dbReference type="Gene3D" id="3.40.50.1240">
    <property type="entry name" value="Phosphoglycerate mutase-like"/>
    <property type="match status" value="1"/>
</dbReference>
<feature type="coiled-coil region" evidence="3">
    <location>
        <begin position="297"/>
        <end position="324"/>
    </location>
</feature>
<dbReference type="PANTHER" id="PTHR46192">
    <property type="entry name" value="BROAD-RANGE ACID PHOSPHATASE DET1"/>
    <property type="match status" value="1"/>
</dbReference>
<dbReference type="GO" id="GO:0003824">
    <property type="term" value="F:catalytic activity"/>
    <property type="evidence" value="ECO:0007669"/>
    <property type="project" value="InterPro"/>
</dbReference>
<accession>A0AA36NGU5</accession>
<dbReference type="SUPFAM" id="SSF53254">
    <property type="entry name" value="Phosphoglycerate mutase-like"/>
    <property type="match status" value="1"/>
</dbReference>
<gene>
    <name evidence="4" type="ORF">EVOR1521_LOCUS24740</name>
</gene>
<dbReference type="InterPro" id="IPR001345">
    <property type="entry name" value="PG/BPGM_mutase_AS"/>
</dbReference>
<dbReference type="InterPro" id="IPR029033">
    <property type="entry name" value="His_PPase_superfam"/>
</dbReference>
<name>A0AA36NGU5_9DINO</name>
<dbReference type="SMART" id="SM00855">
    <property type="entry name" value="PGAM"/>
    <property type="match status" value="1"/>
</dbReference>
<feature type="active site" description="Proton donor/acceptor" evidence="1">
    <location>
        <position position="128"/>
    </location>
</feature>
<feature type="binding site" evidence="2">
    <location>
        <begin position="42"/>
        <end position="49"/>
    </location>
    <ligand>
        <name>substrate</name>
    </ligand>
</feature>
<evidence type="ECO:0000256" key="2">
    <source>
        <dbReference type="PIRSR" id="PIRSR613078-2"/>
    </source>
</evidence>
<sequence>MALPALLAGLDAGEMDQALEALEARSRLLAWKKLPEKLVLLRHGQSEGNVDHMLYTFKGDSRIELTKEGISQAKVAGQRLAQITPPDANVIVCISPFERTTQTLLALYSGGFDQSLVSKVHVDPQIREQEFGNFQDPGLTQKVRAEEGRVGRFYYRRPNAESSADVFDRVTQFFDKLFGPIGDDGGIGILTRAKSKYDMCLIVTHGLTIRLMLMCLFQWSVETFGTVWNLGNCEHVCLKKNMETFTYEICPEESFPQRVPWASREIFLVLRENLAPQDLIERLERLMDTRRHLADGSAGCREELAKLDKIIDGLENQMLRARSLPYTVINYLEISQPRTMQTIEVLGHLVPGHGHQKKTPEELEAMRDAPERQQVEFIDWWGDQLSYQGKMLRTNRITRGVSGRLTEKVELDLGEAA</sequence>
<dbReference type="AlphaFoldDB" id="A0AA36NGU5"/>
<dbReference type="InterPro" id="IPR052765">
    <property type="entry name" value="PGM-Related"/>
</dbReference>
<evidence type="ECO:0000313" key="4">
    <source>
        <dbReference type="EMBL" id="CAJ1401633.1"/>
    </source>
</evidence>